<evidence type="ECO:0000313" key="3">
    <source>
        <dbReference type="EMBL" id="KAL0393550.1"/>
    </source>
</evidence>
<name>A0AAW2SM49_9LAMI</name>
<dbReference type="SMART" id="SM00302">
    <property type="entry name" value="GED"/>
    <property type="match status" value="1"/>
</dbReference>
<dbReference type="AlphaFoldDB" id="A0AAW2SM49"/>
<sequence>MDSVLRRHSDNYPQLLSSSKRAAHKVVAKKRKLLVDWVTDIMEMEKLTDYTCNPDYVAAWSKLMAYQGAFMRIVKNPNIPPKIQIDVFGEINVAHLHDRGKIVQEAFDMKMRITAYWDIVLRRLVDCMALHLNFSVQNLVNKDMEVEFINEAMGPEGNGVKRMLEESPSVAKKRRRLMSSIKLLKESKDVVDDIMDRIVTDVD</sequence>
<dbReference type="PANTHER" id="PTHR11566:SF173">
    <property type="entry name" value="DYNAMIN-RELATED PROTEIN 4C"/>
    <property type="match status" value="1"/>
</dbReference>
<gene>
    <name evidence="3" type="ORF">Slati_4321200</name>
</gene>
<dbReference type="GO" id="GO:0005874">
    <property type="term" value="C:microtubule"/>
    <property type="evidence" value="ECO:0007669"/>
    <property type="project" value="TreeGrafter"/>
</dbReference>
<dbReference type="EMBL" id="JACGWN010000016">
    <property type="protein sequence ID" value="KAL0393550.1"/>
    <property type="molecule type" value="Genomic_DNA"/>
</dbReference>
<comment type="caution">
    <text evidence="3">The sequence shown here is derived from an EMBL/GenBank/DDBJ whole genome shotgun (WGS) entry which is preliminary data.</text>
</comment>
<dbReference type="PROSITE" id="PS51388">
    <property type="entry name" value="GED"/>
    <property type="match status" value="1"/>
</dbReference>
<proteinExistence type="predicted"/>
<dbReference type="GO" id="GO:0005737">
    <property type="term" value="C:cytoplasm"/>
    <property type="evidence" value="ECO:0007669"/>
    <property type="project" value="TreeGrafter"/>
</dbReference>
<dbReference type="GO" id="GO:0003924">
    <property type="term" value="F:GTPase activity"/>
    <property type="evidence" value="ECO:0007669"/>
    <property type="project" value="InterPro"/>
</dbReference>
<dbReference type="InterPro" id="IPR022812">
    <property type="entry name" value="Dynamin"/>
</dbReference>
<keyword evidence="1" id="KW-0505">Motor protein</keyword>
<dbReference type="Gene3D" id="1.20.120.1240">
    <property type="entry name" value="Dynamin, middle domain"/>
    <property type="match status" value="1"/>
</dbReference>
<dbReference type="PANTHER" id="PTHR11566">
    <property type="entry name" value="DYNAMIN"/>
    <property type="match status" value="1"/>
</dbReference>
<dbReference type="GO" id="GO:0016020">
    <property type="term" value="C:membrane"/>
    <property type="evidence" value="ECO:0007669"/>
    <property type="project" value="TreeGrafter"/>
</dbReference>
<dbReference type="InterPro" id="IPR020850">
    <property type="entry name" value="GED_dom"/>
</dbReference>
<reference evidence="3" key="2">
    <citation type="journal article" date="2024" name="Plant">
        <title>Genomic evolution and insights into agronomic trait innovations of Sesamum species.</title>
        <authorList>
            <person name="Miao H."/>
            <person name="Wang L."/>
            <person name="Qu L."/>
            <person name="Liu H."/>
            <person name="Sun Y."/>
            <person name="Le M."/>
            <person name="Wang Q."/>
            <person name="Wei S."/>
            <person name="Zheng Y."/>
            <person name="Lin W."/>
            <person name="Duan Y."/>
            <person name="Cao H."/>
            <person name="Xiong S."/>
            <person name="Wang X."/>
            <person name="Wei L."/>
            <person name="Li C."/>
            <person name="Ma Q."/>
            <person name="Ju M."/>
            <person name="Zhao R."/>
            <person name="Li G."/>
            <person name="Mu C."/>
            <person name="Tian Q."/>
            <person name="Mei H."/>
            <person name="Zhang T."/>
            <person name="Gao T."/>
            <person name="Zhang H."/>
        </authorList>
    </citation>
    <scope>NUCLEOTIDE SEQUENCE</scope>
    <source>
        <strain evidence="3">KEN1</strain>
    </source>
</reference>
<reference evidence="3" key="1">
    <citation type="submission" date="2020-06" db="EMBL/GenBank/DDBJ databases">
        <authorList>
            <person name="Li T."/>
            <person name="Hu X."/>
            <person name="Zhang T."/>
            <person name="Song X."/>
            <person name="Zhang H."/>
            <person name="Dai N."/>
            <person name="Sheng W."/>
            <person name="Hou X."/>
            <person name="Wei L."/>
        </authorList>
    </citation>
    <scope>NUCLEOTIDE SEQUENCE</scope>
    <source>
        <strain evidence="3">KEN1</strain>
        <tissue evidence="3">Leaf</tissue>
    </source>
</reference>
<dbReference type="GO" id="GO:0005525">
    <property type="term" value="F:GTP binding"/>
    <property type="evidence" value="ECO:0007669"/>
    <property type="project" value="InterPro"/>
</dbReference>
<protein>
    <submittedName>
        <fullName evidence="3">Dynamin-related protein 4C</fullName>
    </submittedName>
</protein>
<dbReference type="Pfam" id="PF01031">
    <property type="entry name" value="Dynamin_M"/>
    <property type="match status" value="1"/>
</dbReference>
<accession>A0AAW2SM49</accession>
<feature type="domain" description="GED" evidence="2">
    <location>
        <begin position="106"/>
        <end position="199"/>
    </location>
</feature>
<dbReference type="Pfam" id="PF02212">
    <property type="entry name" value="GED"/>
    <property type="match status" value="1"/>
</dbReference>
<evidence type="ECO:0000256" key="1">
    <source>
        <dbReference type="ARBA" id="ARBA00023175"/>
    </source>
</evidence>
<dbReference type="GO" id="GO:0008017">
    <property type="term" value="F:microtubule binding"/>
    <property type="evidence" value="ECO:0007669"/>
    <property type="project" value="TreeGrafter"/>
</dbReference>
<dbReference type="InterPro" id="IPR000375">
    <property type="entry name" value="Dynamin_stalk"/>
</dbReference>
<dbReference type="InterPro" id="IPR003130">
    <property type="entry name" value="GED"/>
</dbReference>
<organism evidence="3">
    <name type="scientific">Sesamum latifolium</name>
    <dbReference type="NCBI Taxonomy" id="2727402"/>
    <lineage>
        <taxon>Eukaryota</taxon>
        <taxon>Viridiplantae</taxon>
        <taxon>Streptophyta</taxon>
        <taxon>Embryophyta</taxon>
        <taxon>Tracheophyta</taxon>
        <taxon>Spermatophyta</taxon>
        <taxon>Magnoliopsida</taxon>
        <taxon>eudicotyledons</taxon>
        <taxon>Gunneridae</taxon>
        <taxon>Pentapetalae</taxon>
        <taxon>asterids</taxon>
        <taxon>lamiids</taxon>
        <taxon>Lamiales</taxon>
        <taxon>Pedaliaceae</taxon>
        <taxon>Sesamum</taxon>
    </lineage>
</organism>
<evidence type="ECO:0000259" key="2">
    <source>
        <dbReference type="PROSITE" id="PS51388"/>
    </source>
</evidence>